<feature type="transmembrane region" description="Helical" evidence="1">
    <location>
        <begin position="7"/>
        <end position="25"/>
    </location>
</feature>
<proteinExistence type="predicted"/>
<comment type="caution">
    <text evidence="2">The sequence shown here is derived from an EMBL/GenBank/DDBJ whole genome shotgun (WGS) entry which is preliminary data.</text>
</comment>
<accession>A0ABP1S729</accession>
<gene>
    <name evidence="2" type="ORF">ODALV1_LOCUS30562</name>
</gene>
<name>A0ABP1S729_9HEXA</name>
<evidence type="ECO:0000313" key="2">
    <source>
        <dbReference type="EMBL" id="CAL8145655.1"/>
    </source>
</evidence>
<keyword evidence="1" id="KW-1133">Transmembrane helix</keyword>
<keyword evidence="3" id="KW-1185">Reference proteome</keyword>
<sequence length="200" mass="22023">MSIVLHYAMSCVAILFLFYSIWVTSQDEIGNERKAGGVNGTSTGSNLISPWPLVPNTPIMDTLSGDQKQFVAAGYTMFTVLAPFIFLAQFYSASLLLEGTEKNVMPNEALKKIQTHQHIQLGFLFAEMFIIMLSTSGCISTFGTFLEIVGWNNLPISALFRIASIFVVNLFAKELKATIGIDRIGKETTLTLLLPPSQVF</sequence>
<keyword evidence="1" id="KW-0472">Membrane</keyword>
<reference evidence="2 3" key="1">
    <citation type="submission" date="2024-08" db="EMBL/GenBank/DDBJ databases">
        <authorList>
            <person name="Cucini C."/>
            <person name="Frati F."/>
        </authorList>
    </citation>
    <scope>NUCLEOTIDE SEQUENCE [LARGE SCALE GENOMIC DNA]</scope>
</reference>
<dbReference type="Proteomes" id="UP001642540">
    <property type="component" value="Unassembled WGS sequence"/>
</dbReference>
<evidence type="ECO:0000313" key="3">
    <source>
        <dbReference type="Proteomes" id="UP001642540"/>
    </source>
</evidence>
<evidence type="ECO:0000256" key="1">
    <source>
        <dbReference type="SAM" id="Phobius"/>
    </source>
</evidence>
<feature type="transmembrane region" description="Helical" evidence="1">
    <location>
        <begin position="70"/>
        <end position="97"/>
    </location>
</feature>
<organism evidence="2 3">
    <name type="scientific">Orchesella dallaii</name>
    <dbReference type="NCBI Taxonomy" id="48710"/>
    <lineage>
        <taxon>Eukaryota</taxon>
        <taxon>Metazoa</taxon>
        <taxon>Ecdysozoa</taxon>
        <taxon>Arthropoda</taxon>
        <taxon>Hexapoda</taxon>
        <taxon>Collembola</taxon>
        <taxon>Entomobryomorpha</taxon>
        <taxon>Entomobryoidea</taxon>
        <taxon>Orchesellidae</taxon>
        <taxon>Orchesellinae</taxon>
        <taxon>Orchesella</taxon>
    </lineage>
</organism>
<keyword evidence="1" id="KW-0812">Transmembrane</keyword>
<dbReference type="EMBL" id="CAXLJM020000164">
    <property type="protein sequence ID" value="CAL8145655.1"/>
    <property type="molecule type" value="Genomic_DNA"/>
</dbReference>
<protein>
    <submittedName>
        <fullName evidence="2">Uncharacterized protein</fullName>
    </submittedName>
</protein>
<feature type="transmembrane region" description="Helical" evidence="1">
    <location>
        <begin position="118"/>
        <end position="142"/>
    </location>
</feature>
<feature type="transmembrane region" description="Helical" evidence="1">
    <location>
        <begin position="154"/>
        <end position="172"/>
    </location>
</feature>